<protein>
    <submittedName>
        <fullName evidence="1">Uncharacterized protein</fullName>
    </submittedName>
</protein>
<dbReference type="InParanoid" id="A0A0C3D6L4"/>
<dbReference type="OrthoDB" id="2683673at2759"/>
<reference evidence="1 2" key="1">
    <citation type="submission" date="2014-04" db="EMBL/GenBank/DDBJ databases">
        <authorList>
            <consortium name="DOE Joint Genome Institute"/>
            <person name="Kuo A."/>
            <person name="Kohler A."/>
            <person name="Nagy L.G."/>
            <person name="Floudas D."/>
            <person name="Copeland A."/>
            <person name="Barry K.W."/>
            <person name="Cichocki N."/>
            <person name="Veneault-Fourrey C."/>
            <person name="LaButti K."/>
            <person name="Lindquist E.A."/>
            <person name="Lipzen A."/>
            <person name="Lundell T."/>
            <person name="Morin E."/>
            <person name="Murat C."/>
            <person name="Sun H."/>
            <person name="Tunlid A."/>
            <person name="Henrissat B."/>
            <person name="Grigoriev I.V."/>
            <person name="Hibbett D.S."/>
            <person name="Martin F."/>
            <person name="Nordberg H.P."/>
            <person name="Cantor M.N."/>
            <person name="Hua S.X."/>
        </authorList>
    </citation>
    <scope>NUCLEOTIDE SEQUENCE [LARGE SCALE GENOMIC DNA]</scope>
    <source>
        <strain evidence="1 2">Foug A</strain>
    </source>
</reference>
<keyword evidence="2" id="KW-1185">Reference proteome</keyword>
<evidence type="ECO:0000313" key="1">
    <source>
        <dbReference type="EMBL" id="KIM51711.1"/>
    </source>
</evidence>
<organism evidence="1 2">
    <name type="scientific">Scleroderma citrinum Foug A</name>
    <dbReference type="NCBI Taxonomy" id="1036808"/>
    <lineage>
        <taxon>Eukaryota</taxon>
        <taxon>Fungi</taxon>
        <taxon>Dikarya</taxon>
        <taxon>Basidiomycota</taxon>
        <taxon>Agaricomycotina</taxon>
        <taxon>Agaricomycetes</taxon>
        <taxon>Agaricomycetidae</taxon>
        <taxon>Boletales</taxon>
        <taxon>Sclerodermatineae</taxon>
        <taxon>Sclerodermataceae</taxon>
        <taxon>Scleroderma</taxon>
    </lineage>
</organism>
<dbReference type="HOGENOM" id="CLU_162183_0_0_1"/>
<reference evidence="2" key="2">
    <citation type="submission" date="2015-01" db="EMBL/GenBank/DDBJ databases">
        <title>Evolutionary Origins and Diversification of the Mycorrhizal Mutualists.</title>
        <authorList>
            <consortium name="DOE Joint Genome Institute"/>
            <consortium name="Mycorrhizal Genomics Consortium"/>
            <person name="Kohler A."/>
            <person name="Kuo A."/>
            <person name="Nagy L.G."/>
            <person name="Floudas D."/>
            <person name="Copeland A."/>
            <person name="Barry K.W."/>
            <person name="Cichocki N."/>
            <person name="Veneault-Fourrey C."/>
            <person name="LaButti K."/>
            <person name="Lindquist E.A."/>
            <person name="Lipzen A."/>
            <person name="Lundell T."/>
            <person name="Morin E."/>
            <person name="Murat C."/>
            <person name="Riley R."/>
            <person name="Ohm R."/>
            <person name="Sun H."/>
            <person name="Tunlid A."/>
            <person name="Henrissat B."/>
            <person name="Grigoriev I.V."/>
            <person name="Hibbett D.S."/>
            <person name="Martin F."/>
        </authorList>
    </citation>
    <scope>NUCLEOTIDE SEQUENCE [LARGE SCALE GENOMIC DNA]</scope>
    <source>
        <strain evidence="2">Foug A</strain>
    </source>
</reference>
<dbReference type="EMBL" id="KN822243">
    <property type="protein sequence ID" value="KIM51711.1"/>
    <property type="molecule type" value="Genomic_DNA"/>
</dbReference>
<evidence type="ECO:0000313" key="2">
    <source>
        <dbReference type="Proteomes" id="UP000053989"/>
    </source>
</evidence>
<dbReference type="AlphaFoldDB" id="A0A0C3D6L4"/>
<sequence>MRLINVEAFLIREGLMEEGKPVDRRANVLEFCDDEATEYAILSHRWIGQEVDYSEIVKLAKMDKEGRSEICQHDGYQKILQSCELSKKAGYKWLCIRKNRFAI</sequence>
<gene>
    <name evidence="1" type="ORF">SCLCIDRAFT_33222</name>
</gene>
<proteinExistence type="predicted"/>
<accession>A0A0C3D6L4</accession>
<dbReference type="Proteomes" id="UP000053989">
    <property type="component" value="Unassembled WGS sequence"/>
</dbReference>
<name>A0A0C3D6L4_9AGAM</name>